<dbReference type="Proteomes" id="UP000319374">
    <property type="component" value="Chromosome"/>
</dbReference>
<dbReference type="PANTHER" id="PTHR12526:SF630">
    <property type="entry name" value="GLYCOSYLTRANSFERASE"/>
    <property type="match status" value="1"/>
</dbReference>
<feature type="domain" description="Glycosyl transferase family 1" evidence="1">
    <location>
        <begin position="35"/>
        <end position="181"/>
    </location>
</feature>
<dbReference type="InterPro" id="IPR001296">
    <property type="entry name" value="Glyco_trans_1"/>
</dbReference>
<sequence>MYCNKIKSPITTIYNGCFTHIDDSADIQIVDNLKQIKSKYKLLGTYAYITRRKGLGQIIQALSYMKNYAFVIIGEGPDIANLKQKAQNLCVHDRVLFFPYQKNPCNYLPYFDVYVMPSYSEGFGMAMVEAALAGKAIVCSDISSFHEIFNENEVRFFTLDNTDSLQQAIHSAYINREKLGKAAYIKANNEFTAQKMAENHKKYYDNLLYNSNK</sequence>
<dbReference type="Gene3D" id="3.40.50.2000">
    <property type="entry name" value="Glycogen Phosphorylase B"/>
    <property type="match status" value="2"/>
</dbReference>
<evidence type="ECO:0000313" key="2">
    <source>
        <dbReference type="EMBL" id="BBL06718.1"/>
    </source>
</evidence>
<dbReference type="AlphaFoldDB" id="A0A4Y1X312"/>
<dbReference type="SUPFAM" id="SSF53756">
    <property type="entry name" value="UDP-Glycosyltransferase/glycogen phosphorylase"/>
    <property type="match status" value="1"/>
</dbReference>
<reference evidence="3" key="1">
    <citation type="submission" date="2019-06" db="EMBL/GenBank/DDBJ databases">
        <title>Alistipes onderdonkii subsp. vulgaris subsp. nov., Alistipes dispar sp. nov. and Alistipes communis sp. nov., isolated from human faeces, and creation of Alistipes onderdonkii subsp. onderdonkii subsp. nov.</title>
        <authorList>
            <person name="Sakamoto M."/>
            <person name="Ikeyama N."/>
            <person name="Ogata Y."/>
            <person name="Suda W."/>
            <person name="Iino T."/>
            <person name="Hattori M."/>
            <person name="Ohkuma M."/>
        </authorList>
    </citation>
    <scope>NUCLEOTIDE SEQUENCE [LARGE SCALE GENOMIC DNA]</scope>
    <source>
        <strain evidence="3">5CPEGH6</strain>
    </source>
</reference>
<evidence type="ECO:0000313" key="3">
    <source>
        <dbReference type="Proteomes" id="UP000319374"/>
    </source>
</evidence>
<gene>
    <name evidence="2" type="ORF">A5CPEGH6_13560</name>
</gene>
<dbReference type="EMBL" id="AP019736">
    <property type="protein sequence ID" value="BBL06718.1"/>
    <property type="molecule type" value="Genomic_DNA"/>
</dbReference>
<dbReference type="KEGG" id="ada:A5CPEGH6_13560"/>
<name>A0A4Y1X312_9BACT</name>
<evidence type="ECO:0000259" key="1">
    <source>
        <dbReference type="Pfam" id="PF00534"/>
    </source>
</evidence>
<dbReference type="PANTHER" id="PTHR12526">
    <property type="entry name" value="GLYCOSYLTRANSFERASE"/>
    <property type="match status" value="1"/>
</dbReference>
<proteinExistence type="predicted"/>
<protein>
    <recommendedName>
        <fullName evidence="1">Glycosyl transferase family 1 domain-containing protein</fullName>
    </recommendedName>
</protein>
<accession>A0A4Y1X312</accession>
<organism evidence="2 3">
    <name type="scientific">Alistipes dispar</name>
    <dbReference type="NCBI Taxonomy" id="2585119"/>
    <lineage>
        <taxon>Bacteria</taxon>
        <taxon>Pseudomonadati</taxon>
        <taxon>Bacteroidota</taxon>
        <taxon>Bacteroidia</taxon>
        <taxon>Bacteroidales</taxon>
        <taxon>Rikenellaceae</taxon>
        <taxon>Alistipes</taxon>
    </lineage>
</organism>
<dbReference type="Pfam" id="PF00534">
    <property type="entry name" value="Glycos_transf_1"/>
    <property type="match status" value="1"/>
</dbReference>
<dbReference type="CDD" id="cd03801">
    <property type="entry name" value="GT4_PimA-like"/>
    <property type="match status" value="1"/>
</dbReference>
<keyword evidence="3" id="KW-1185">Reference proteome</keyword>
<dbReference type="GO" id="GO:0016757">
    <property type="term" value="F:glycosyltransferase activity"/>
    <property type="evidence" value="ECO:0007669"/>
    <property type="project" value="InterPro"/>
</dbReference>